<comment type="caution">
    <text evidence="1">The sequence shown here is derived from an EMBL/GenBank/DDBJ whole genome shotgun (WGS) entry which is preliminary data.</text>
</comment>
<name>A0ABP2NEQ2_9FLAO</name>
<evidence type="ECO:0000313" key="2">
    <source>
        <dbReference type="Proteomes" id="UP000005402"/>
    </source>
</evidence>
<protein>
    <recommendedName>
        <fullName evidence="3">Lipoprotein</fullName>
    </recommendedName>
</protein>
<gene>
    <name evidence="1" type="ORF">HMPREF9712_00164</name>
</gene>
<evidence type="ECO:0008006" key="3">
    <source>
        <dbReference type="Google" id="ProtNLM"/>
    </source>
</evidence>
<sequence>MKKNILLFIGCFFAFYSCKSTSNLQSSHLNIFNKQEKEILEYIIEKGLQREAIYTIYSPIKPMSTIGDYRVDYKLEYSDSKFKAQIDTINLLESIVENSKFKTIEFQIYPFNSTWDSIRTYHFCVLRKDLVSKLLEDKKDFFSSLSINQDTDYKTMLIKIENANMPDRYRALGYLFGYPDYAVDFFVEASVKGKESGELVPRQFFQIPTLKSKTGHFVYALPLDYKIGQADSLLYKKAEETLEKFKRERAKQSFKKGIELIKELDGE</sequence>
<dbReference type="PROSITE" id="PS51257">
    <property type="entry name" value="PROKAR_LIPOPROTEIN"/>
    <property type="match status" value="1"/>
</dbReference>
<proteinExistence type="predicted"/>
<evidence type="ECO:0000313" key="1">
    <source>
        <dbReference type="EMBL" id="EHO11917.1"/>
    </source>
</evidence>
<keyword evidence="2" id="KW-1185">Reference proteome</keyword>
<dbReference type="RefSeq" id="WP_006256871.1">
    <property type="nucleotide sequence ID" value="NZ_KE161015.1"/>
</dbReference>
<dbReference type="Proteomes" id="UP000005402">
    <property type="component" value="Unassembled WGS sequence"/>
</dbReference>
<accession>A0ABP2NEQ2</accession>
<organism evidence="1 2">
    <name type="scientific">Myroides odoratimimus CCUG 10230</name>
    <dbReference type="NCBI Taxonomy" id="883150"/>
    <lineage>
        <taxon>Bacteria</taxon>
        <taxon>Pseudomonadati</taxon>
        <taxon>Bacteroidota</taxon>
        <taxon>Flavobacteriia</taxon>
        <taxon>Flavobacteriales</taxon>
        <taxon>Flavobacteriaceae</taxon>
        <taxon>Myroides</taxon>
    </lineage>
</organism>
<reference evidence="1" key="1">
    <citation type="submission" date="2012-07" db="EMBL/GenBank/DDBJ databases">
        <title>The Genome Sequence of Myroides odoratimimus CCUG 10230.</title>
        <authorList>
            <consortium name="The Broad Institute Genome Sequencing Platform"/>
            <person name="Earl A."/>
            <person name="Ward D."/>
            <person name="Feldgarden M."/>
            <person name="Gevers D."/>
            <person name="Huys G."/>
            <person name="Walker B."/>
            <person name="Young S.K."/>
            <person name="Zeng Q."/>
            <person name="Gargeya S."/>
            <person name="Fitzgerald M."/>
            <person name="Haas B."/>
            <person name="Abouelleil A."/>
            <person name="Alvarado L."/>
            <person name="Arachchi H.M."/>
            <person name="Berlin A.M."/>
            <person name="Chapman S.B."/>
            <person name="Goldberg J."/>
            <person name="Griggs A."/>
            <person name="Gujja S."/>
            <person name="Hansen M."/>
            <person name="Howarth C."/>
            <person name="Imamovic A."/>
            <person name="Larimer J."/>
            <person name="McCowen C."/>
            <person name="Montmayeur A."/>
            <person name="Murphy C."/>
            <person name="Neiman D."/>
            <person name="Pearson M."/>
            <person name="Priest M."/>
            <person name="Roberts A."/>
            <person name="Saif S."/>
            <person name="Shea T."/>
            <person name="Sisk P."/>
            <person name="Sykes S."/>
            <person name="Wortman J."/>
            <person name="Nusbaum C."/>
            <person name="Birren B."/>
        </authorList>
    </citation>
    <scope>NUCLEOTIDE SEQUENCE [LARGE SCALE GENOMIC DNA]</scope>
    <source>
        <strain evidence="1">CCUG 10230</strain>
    </source>
</reference>
<dbReference type="EMBL" id="AGEC02000007">
    <property type="protein sequence ID" value="EHO11917.1"/>
    <property type="molecule type" value="Genomic_DNA"/>
</dbReference>